<evidence type="ECO:0000313" key="1">
    <source>
        <dbReference type="EMBL" id="KZT70383.1"/>
    </source>
</evidence>
<protein>
    <submittedName>
        <fullName evidence="1">Uncharacterized protein</fullName>
    </submittedName>
</protein>
<accession>A0A165R6V7</accession>
<reference evidence="1 2" key="1">
    <citation type="journal article" date="2016" name="Mol. Biol. Evol.">
        <title>Comparative Genomics of Early-Diverging Mushroom-Forming Fungi Provides Insights into the Origins of Lignocellulose Decay Capabilities.</title>
        <authorList>
            <person name="Nagy L.G."/>
            <person name="Riley R."/>
            <person name="Tritt A."/>
            <person name="Adam C."/>
            <person name="Daum C."/>
            <person name="Floudas D."/>
            <person name="Sun H."/>
            <person name="Yadav J.S."/>
            <person name="Pangilinan J."/>
            <person name="Larsson K.H."/>
            <person name="Matsuura K."/>
            <person name="Barry K."/>
            <person name="Labutti K."/>
            <person name="Kuo R."/>
            <person name="Ohm R.A."/>
            <person name="Bhattacharya S.S."/>
            <person name="Shirouzu T."/>
            <person name="Yoshinaga Y."/>
            <person name="Martin F.M."/>
            <person name="Grigoriev I.V."/>
            <person name="Hibbett D.S."/>
        </authorList>
    </citation>
    <scope>NUCLEOTIDE SEQUENCE [LARGE SCALE GENOMIC DNA]</scope>
    <source>
        <strain evidence="1 2">L-15889</strain>
    </source>
</reference>
<organism evidence="1 2">
    <name type="scientific">Daedalea quercina L-15889</name>
    <dbReference type="NCBI Taxonomy" id="1314783"/>
    <lineage>
        <taxon>Eukaryota</taxon>
        <taxon>Fungi</taxon>
        <taxon>Dikarya</taxon>
        <taxon>Basidiomycota</taxon>
        <taxon>Agaricomycotina</taxon>
        <taxon>Agaricomycetes</taxon>
        <taxon>Polyporales</taxon>
        <taxon>Fomitopsis</taxon>
    </lineage>
</organism>
<dbReference type="AlphaFoldDB" id="A0A165R6V7"/>
<proteinExistence type="predicted"/>
<keyword evidence="2" id="KW-1185">Reference proteome</keyword>
<sequence length="122" mass="13500">MKNENFMVRCPLSISPPSRYLSLRARVSELPPPFLHNPYSPRALSFPCTCPIPSLVEHAPPPRADRSVSLVYHHHPDYHYHQPPTVITVAIVAITVTSTYEATGHMQRADNSSFDGPGSGLV</sequence>
<dbReference type="Proteomes" id="UP000076727">
    <property type="component" value="Unassembled WGS sequence"/>
</dbReference>
<name>A0A165R6V7_9APHY</name>
<dbReference type="EMBL" id="KV429052">
    <property type="protein sequence ID" value="KZT70383.1"/>
    <property type="molecule type" value="Genomic_DNA"/>
</dbReference>
<gene>
    <name evidence="1" type="ORF">DAEQUDRAFT_725672</name>
</gene>
<evidence type="ECO:0000313" key="2">
    <source>
        <dbReference type="Proteomes" id="UP000076727"/>
    </source>
</evidence>